<name>A0A1D2MTN3_ORCCI</name>
<dbReference type="PANTHER" id="PTHR15154">
    <property type="entry name" value="HAMARTIN"/>
    <property type="match status" value="1"/>
</dbReference>
<organism evidence="3 4">
    <name type="scientific">Orchesella cincta</name>
    <name type="common">Springtail</name>
    <name type="synonym">Podura cincta</name>
    <dbReference type="NCBI Taxonomy" id="48709"/>
    <lineage>
        <taxon>Eukaryota</taxon>
        <taxon>Metazoa</taxon>
        <taxon>Ecdysozoa</taxon>
        <taxon>Arthropoda</taxon>
        <taxon>Hexapoda</taxon>
        <taxon>Collembola</taxon>
        <taxon>Entomobryomorpha</taxon>
        <taxon>Entomobryoidea</taxon>
        <taxon>Orchesellidae</taxon>
        <taxon>Orchesellinae</taxon>
        <taxon>Orchesella</taxon>
    </lineage>
</organism>
<dbReference type="GO" id="GO:0008285">
    <property type="term" value="P:negative regulation of cell population proliferation"/>
    <property type="evidence" value="ECO:0007669"/>
    <property type="project" value="TreeGrafter"/>
</dbReference>
<evidence type="ECO:0000256" key="2">
    <source>
        <dbReference type="SAM" id="Phobius"/>
    </source>
</evidence>
<dbReference type="AlphaFoldDB" id="A0A1D2MTN3"/>
<sequence length="232" mass="25975">RKMASSLGSSGGGSSSGGPGGNHGQPQALTDVTQIFDLLESNKPDVVQEVKDLILENLNSTKESWLVSGLYEYYIQSGMTDGIKSPLKETRRQALDMLYANNPLVVQNNSTTLFFRELIKLLKTETDVVILLTGLLAMIMMLPIIPMFIVCNIQDIFDVFGRLATWTNTTHNIPREHLLHLQVGLYSLFHRLYAMFPCNFLSYLRHNFFLVLRITYQFSGSFCIQSGGALTS</sequence>
<dbReference type="PANTHER" id="PTHR15154:SF2">
    <property type="entry name" value="HAMARTIN"/>
    <property type="match status" value="1"/>
</dbReference>
<evidence type="ECO:0000313" key="3">
    <source>
        <dbReference type="EMBL" id="ODM96437.1"/>
    </source>
</evidence>
<keyword evidence="2" id="KW-0472">Membrane</keyword>
<feature type="transmembrane region" description="Helical" evidence="2">
    <location>
        <begin position="128"/>
        <end position="149"/>
    </location>
</feature>
<feature type="region of interest" description="Disordered" evidence="1">
    <location>
        <begin position="1"/>
        <end position="27"/>
    </location>
</feature>
<dbReference type="EMBL" id="LJIJ01000539">
    <property type="protein sequence ID" value="ODM96437.1"/>
    <property type="molecule type" value="Genomic_DNA"/>
</dbReference>
<dbReference type="InterPro" id="IPR007483">
    <property type="entry name" value="Hamartin"/>
</dbReference>
<keyword evidence="2" id="KW-1133">Transmembrane helix</keyword>
<feature type="compositionally biased region" description="Gly residues" evidence="1">
    <location>
        <begin position="9"/>
        <end position="23"/>
    </location>
</feature>
<dbReference type="STRING" id="48709.A0A1D2MTN3"/>
<accession>A0A1D2MTN3</accession>
<reference evidence="3 4" key="1">
    <citation type="journal article" date="2016" name="Genome Biol. Evol.">
        <title>Gene Family Evolution Reflects Adaptation to Soil Environmental Stressors in the Genome of the Collembolan Orchesella cincta.</title>
        <authorList>
            <person name="Faddeeva-Vakhrusheva A."/>
            <person name="Derks M.F."/>
            <person name="Anvar S.Y."/>
            <person name="Agamennone V."/>
            <person name="Suring W."/>
            <person name="Smit S."/>
            <person name="van Straalen N.M."/>
            <person name="Roelofs D."/>
        </authorList>
    </citation>
    <scope>NUCLEOTIDE SEQUENCE [LARGE SCALE GENOMIC DNA]</scope>
    <source>
        <tissue evidence="3">Mixed pool</tissue>
    </source>
</reference>
<dbReference type="OrthoDB" id="6022054at2759"/>
<comment type="caution">
    <text evidence="3">The sequence shown here is derived from an EMBL/GenBank/DDBJ whole genome shotgun (WGS) entry which is preliminary data.</text>
</comment>
<dbReference type="GO" id="GO:0032007">
    <property type="term" value="P:negative regulation of TOR signaling"/>
    <property type="evidence" value="ECO:0007669"/>
    <property type="project" value="TreeGrafter"/>
</dbReference>
<dbReference type="Proteomes" id="UP000094527">
    <property type="component" value="Unassembled WGS sequence"/>
</dbReference>
<keyword evidence="4" id="KW-1185">Reference proteome</keyword>
<dbReference type="GO" id="GO:0051726">
    <property type="term" value="P:regulation of cell cycle"/>
    <property type="evidence" value="ECO:0007669"/>
    <property type="project" value="TreeGrafter"/>
</dbReference>
<evidence type="ECO:0000256" key="1">
    <source>
        <dbReference type="SAM" id="MobiDB-lite"/>
    </source>
</evidence>
<proteinExistence type="predicted"/>
<evidence type="ECO:0000313" key="4">
    <source>
        <dbReference type="Proteomes" id="UP000094527"/>
    </source>
</evidence>
<protein>
    <submittedName>
        <fullName evidence="3">Hamartin</fullName>
    </submittedName>
</protein>
<keyword evidence="2" id="KW-0812">Transmembrane</keyword>
<gene>
    <name evidence="3" type="ORF">Ocin01_10225</name>
</gene>
<dbReference type="Pfam" id="PF04388">
    <property type="entry name" value="Hamartin"/>
    <property type="match status" value="2"/>
</dbReference>
<feature type="non-terminal residue" evidence="3">
    <location>
        <position position="1"/>
    </location>
</feature>
<dbReference type="GO" id="GO:0033596">
    <property type="term" value="C:TSC1-TSC2 complex"/>
    <property type="evidence" value="ECO:0007669"/>
    <property type="project" value="TreeGrafter"/>
</dbReference>